<dbReference type="EMBL" id="CAKM01000028">
    <property type="protein sequence ID" value="CCJ28211.1"/>
    <property type="molecule type" value="Genomic_DNA"/>
</dbReference>
<comment type="similarity">
    <text evidence="1">Belongs to the peptidase M16 family.</text>
</comment>
<keyword evidence="6" id="KW-0482">Metalloprotease</keyword>
<dbReference type="InterPro" id="IPR011249">
    <property type="entry name" value="Metalloenz_LuxS/M16"/>
</dbReference>
<evidence type="ECO:0000259" key="7">
    <source>
        <dbReference type="Pfam" id="PF00675"/>
    </source>
</evidence>
<dbReference type="InterPro" id="IPR001431">
    <property type="entry name" value="Pept_M16_Zn_BS"/>
</dbReference>
<evidence type="ECO:0000256" key="2">
    <source>
        <dbReference type="ARBA" id="ARBA00022670"/>
    </source>
</evidence>
<evidence type="ECO:0000259" key="8">
    <source>
        <dbReference type="Pfam" id="PF05193"/>
    </source>
</evidence>
<name>L0P720_PNEJI</name>
<keyword evidence="4" id="KW-0378">Hydrolase</keyword>
<accession>L0P720</accession>
<organism evidence="10">
    <name type="scientific">Pneumocystis jirovecii</name>
    <name type="common">Human pneumocystis pneumonia agent</name>
    <dbReference type="NCBI Taxonomy" id="42068"/>
    <lineage>
        <taxon>Eukaryota</taxon>
        <taxon>Fungi</taxon>
        <taxon>Dikarya</taxon>
        <taxon>Ascomycota</taxon>
        <taxon>Taphrinomycotina</taxon>
        <taxon>Pneumocystomycetes</taxon>
        <taxon>Pneumocystaceae</taxon>
        <taxon>Pneumocystis</taxon>
    </lineage>
</organism>
<dbReference type="InterPro" id="IPR050626">
    <property type="entry name" value="Peptidase_M16"/>
</dbReference>
<dbReference type="PANTHER" id="PTHR43690">
    <property type="entry name" value="NARDILYSIN"/>
    <property type="match status" value="1"/>
</dbReference>
<dbReference type="Pfam" id="PF05193">
    <property type="entry name" value="Peptidase_M16_C"/>
    <property type="match status" value="1"/>
</dbReference>
<dbReference type="InterPro" id="IPR007863">
    <property type="entry name" value="Peptidase_M16_C"/>
</dbReference>
<keyword evidence="3" id="KW-0479">Metal-binding</keyword>
<dbReference type="AlphaFoldDB" id="L0P720"/>
<dbReference type="GO" id="GO:0051603">
    <property type="term" value="P:proteolysis involved in protein catabolic process"/>
    <property type="evidence" value="ECO:0007669"/>
    <property type="project" value="TreeGrafter"/>
</dbReference>
<dbReference type="MEROPS" id="M16.008"/>
<keyword evidence="5" id="KW-0862">Zinc</keyword>
<evidence type="ECO:0000256" key="1">
    <source>
        <dbReference type="ARBA" id="ARBA00007261"/>
    </source>
</evidence>
<dbReference type="InterPro" id="IPR011765">
    <property type="entry name" value="Pept_M16_N"/>
</dbReference>
<evidence type="ECO:0008006" key="11">
    <source>
        <dbReference type="Google" id="ProtNLM"/>
    </source>
</evidence>
<dbReference type="Gene3D" id="3.30.830.10">
    <property type="entry name" value="Metalloenzyme, LuxS/M16 peptidase-like"/>
    <property type="match status" value="1"/>
</dbReference>
<reference evidence="9 10" key="1">
    <citation type="journal article" date="2012" name="MBio">
        <title>De novo assembly of the Pneumocystis jirovecii genome from a single bronchoalveolar lavage fluid specimen from a patient.</title>
        <authorList>
            <person name="Cisse O.H."/>
            <person name="Pagni M."/>
            <person name="Hauser P.M."/>
        </authorList>
    </citation>
    <scope>NUCLEOTIDE SEQUENCE [LARGE SCALE GENOMIC DNA]</scope>
    <source>
        <strain evidence="9 10">SE8</strain>
    </source>
</reference>
<evidence type="ECO:0000256" key="5">
    <source>
        <dbReference type="ARBA" id="ARBA00022833"/>
    </source>
</evidence>
<protein>
    <recommendedName>
        <fullName evidence="11">Peptidase M16 N-terminal domain-containing protein</fullName>
    </recommendedName>
</protein>
<feature type="non-terminal residue" evidence="9">
    <location>
        <position position="1"/>
    </location>
</feature>
<feature type="non-terminal residue" evidence="9">
    <location>
        <position position="306"/>
    </location>
</feature>
<dbReference type="GO" id="GO:0004222">
    <property type="term" value="F:metalloendopeptidase activity"/>
    <property type="evidence" value="ECO:0007669"/>
    <property type="project" value="InterPro"/>
</dbReference>
<dbReference type="VEuPathDB" id="FungiDB:PNEJI1_003005"/>
<proteinExistence type="inferred from homology"/>
<feature type="domain" description="Peptidase M16 C-terminal" evidence="8">
    <location>
        <begin position="207"/>
        <end position="306"/>
    </location>
</feature>
<evidence type="ECO:0000313" key="9">
    <source>
        <dbReference type="EMBL" id="CCJ28211.1"/>
    </source>
</evidence>
<dbReference type="InParanoid" id="L0P720"/>
<dbReference type="Proteomes" id="UP000010422">
    <property type="component" value="Unassembled WGS sequence"/>
</dbReference>
<dbReference type="Pfam" id="PF00675">
    <property type="entry name" value="Peptidase_M16"/>
    <property type="match status" value="1"/>
</dbReference>
<evidence type="ECO:0000256" key="3">
    <source>
        <dbReference type="ARBA" id="ARBA00022723"/>
    </source>
</evidence>
<evidence type="ECO:0000313" key="10">
    <source>
        <dbReference type="Proteomes" id="UP000010422"/>
    </source>
</evidence>
<evidence type="ECO:0000256" key="6">
    <source>
        <dbReference type="ARBA" id="ARBA00023049"/>
    </source>
</evidence>
<dbReference type="PANTHER" id="PTHR43690:SF18">
    <property type="entry name" value="INSULIN-DEGRADING ENZYME-RELATED"/>
    <property type="match status" value="1"/>
</dbReference>
<dbReference type="GO" id="GO:0005739">
    <property type="term" value="C:mitochondrion"/>
    <property type="evidence" value="ECO:0007669"/>
    <property type="project" value="TreeGrafter"/>
</dbReference>
<evidence type="ECO:0000256" key="4">
    <source>
        <dbReference type="ARBA" id="ARBA00022801"/>
    </source>
</evidence>
<dbReference type="FunFam" id="3.30.830.10:FF:000004">
    <property type="entry name" value="Putative insulin-degrading enzyme"/>
    <property type="match status" value="1"/>
</dbReference>
<dbReference type="GO" id="GO:0046872">
    <property type="term" value="F:metal ion binding"/>
    <property type="evidence" value="ECO:0007669"/>
    <property type="project" value="UniProtKB-KW"/>
</dbReference>
<comment type="caution">
    <text evidence="9">The sequence shown here is derived from an EMBL/GenBank/DDBJ whole genome shotgun (WGS) entry which is preliminary data.</text>
</comment>
<dbReference type="SUPFAM" id="SSF63411">
    <property type="entry name" value="LuxS/MPP-like metallohydrolase"/>
    <property type="match status" value="2"/>
</dbReference>
<gene>
    <name evidence="9" type="ORF">PNEJI1_003005</name>
</gene>
<feature type="domain" description="Peptidase M16 N-terminal" evidence="7">
    <location>
        <begin position="44"/>
        <end position="180"/>
    </location>
</feature>
<dbReference type="PROSITE" id="PS00143">
    <property type="entry name" value="INSULINASE"/>
    <property type="match status" value="1"/>
</dbReference>
<sequence>GRTNQAFLHSDHAQVKLLSDSLKKSNKDTYSYRMIELPNGLQALLISDPAAGSSAASVDVGVGHFSDPDKVPGLAHFCEHLLFMGTKKYPGENDFSSFLSAHSGYYNAYTSMENTNYFFQIIHENFEKALDMFSHFFIDPLFSRDAVDREARAVDSENKKNLQSDLWRLFQLEKSLSNPKSPYSKFGTGTYQTLITEPKKKGLDVIEVLLNFHKEYYSSRLMKLVVFSKETLDELQDLVLKYFSDVPDNGSERPVFTEKPLTEKELSQQRWAKPIADMLSVELVFPIDGLSTLYKTGASDYLEYLI</sequence>
<dbReference type="GO" id="GO:0005829">
    <property type="term" value="C:cytosol"/>
    <property type="evidence" value="ECO:0007669"/>
    <property type="project" value="TreeGrafter"/>
</dbReference>
<dbReference type="GO" id="GO:0043171">
    <property type="term" value="P:peptide catabolic process"/>
    <property type="evidence" value="ECO:0007669"/>
    <property type="project" value="TreeGrafter"/>
</dbReference>
<dbReference type="STRING" id="1209962.L0P720"/>
<keyword evidence="2" id="KW-0645">Protease</keyword>